<dbReference type="PANTHER" id="PTHR45708">
    <property type="entry name" value="ENDOCHITINASE"/>
    <property type="match status" value="1"/>
</dbReference>
<dbReference type="PROSITE" id="PS01095">
    <property type="entry name" value="GH18_1"/>
    <property type="match status" value="1"/>
</dbReference>
<evidence type="ECO:0000256" key="5">
    <source>
        <dbReference type="RuleBase" id="RU000489"/>
    </source>
</evidence>
<dbReference type="CDD" id="cd12215">
    <property type="entry name" value="ChiC_BD"/>
    <property type="match status" value="1"/>
</dbReference>
<dbReference type="InterPro" id="IPR001579">
    <property type="entry name" value="Glyco_hydro_18_chit_AS"/>
</dbReference>
<feature type="compositionally biased region" description="Low complexity" evidence="7">
    <location>
        <begin position="338"/>
        <end position="380"/>
    </location>
</feature>
<keyword evidence="4 5" id="KW-0326">Glycosidase</keyword>
<evidence type="ECO:0000256" key="4">
    <source>
        <dbReference type="ARBA" id="ARBA00023295"/>
    </source>
</evidence>
<comment type="similarity">
    <text evidence="6">Belongs to the glycosyl hydrolase 18 family.</text>
</comment>
<dbReference type="InterPro" id="IPR001223">
    <property type="entry name" value="Glyco_hydro18_cat"/>
</dbReference>
<dbReference type="GO" id="GO:0005576">
    <property type="term" value="C:extracellular region"/>
    <property type="evidence" value="ECO:0007669"/>
    <property type="project" value="InterPro"/>
</dbReference>
<evidence type="ECO:0000313" key="11">
    <source>
        <dbReference type="Proteomes" id="UP000326702"/>
    </source>
</evidence>
<protein>
    <recommendedName>
        <fullName evidence="1">chitinase</fullName>
        <ecNumber evidence="1">3.2.1.14</ecNumber>
    </recommendedName>
</protein>
<dbReference type="OrthoDB" id="99456at2"/>
<evidence type="ECO:0000256" key="2">
    <source>
        <dbReference type="ARBA" id="ARBA00022801"/>
    </source>
</evidence>
<dbReference type="SUPFAM" id="SSF51055">
    <property type="entry name" value="Carbohydrate binding domain"/>
    <property type="match status" value="1"/>
</dbReference>
<dbReference type="PROSITE" id="PS51910">
    <property type="entry name" value="GH18_2"/>
    <property type="match status" value="1"/>
</dbReference>
<dbReference type="CDD" id="cd02871">
    <property type="entry name" value="GH18_chitinase_D-like"/>
    <property type="match status" value="1"/>
</dbReference>
<feature type="region of interest" description="Disordered" evidence="7">
    <location>
        <begin position="333"/>
        <end position="382"/>
    </location>
</feature>
<dbReference type="Proteomes" id="UP000326702">
    <property type="component" value="Chromosome"/>
</dbReference>
<dbReference type="KEGG" id="lxl:KDY119_00801"/>
<dbReference type="PROSITE" id="PS51318">
    <property type="entry name" value="TAT"/>
    <property type="match status" value="1"/>
</dbReference>
<reference evidence="10 11" key="1">
    <citation type="submission" date="2019-10" db="EMBL/GenBank/DDBJ databases">
        <title>Genome sequence of Luteimicrobium xylanilyticum HY-24.</title>
        <authorList>
            <person name="Kim D.Y."/>
            <person name="Park H.-Y."/>
        </authorList>
    </citation>
    <scope>NUCLEOTIDE SEQUENCE [LARGE SCALE GENOMIC DNA]</scope>
    <source>
        <strain evidence="10 11">HY-24</strain>
    </source>
</reference>
<evidence type="ECO:0000256" key="7">
    <source>
        <dbReference type="SAM" id="MobiDB-lite"/>
    </source>
</evidence>
<name>A0A5P9Q798_9MICO</name>
<organism evidence="10 11">
    <name type="scientific">Luteimicrobium xylanilyticum</name>
    <dbReference type="NCBI Taxonomy" id="1133546"/>
    <lineage>
        <taxon>Bacteria</taxon>
        <taxon>Bacillati</taxon>
        <taxon>Actinomycetota</taxon>
        <taxon>Actinomycetes</taxon>
        <taxon>Micrococcales</taxon>
        <taxon>Luteimicrobium</taxon>
    </lineage>
</organism>
<dbReference type="InterPro" id="IPR050542">
    <property type="entry name" value="Glycosyl_Hydrlase18_Chitinase"/>
</dbReference>
<dbReference type="AlphaFoldDB" id="A0A5P9Q798"/>
<proteinExistence type="inferred from homology"/>
<dbReference type="Gene3D" id="2.10.10.20">
    <property type="entry name" value="Carbohydrate-binding module superfamily 5/12"/>
    <property type="match status" value="1"/>
</dbReference>
<dbReference type="Pfam" id="PF00704">
    <property type="entry name" value="Glyco_hydro_18"/>
    <property type="match status" value="1"/>
</dbReference>
<dbReference type="InterPro" id="IPR006311">
    <property type="entry name" value="TAT_signal"/>
</dbReference>
<evidence type="ECO:0000256" key="3">
    <source>
        <dbReference type="ARBA" id="ARBA00023277"/>
    </source>
</evidence>
<dbReference type="SUPFAM" id="SSF51445">
    <property type="entry name" value="(Trans)glycosidases"/>
    <property type="match status" value="1"/>
</dbReference>
<accession>A0A5P9Q798</accession>
<evidence type="ECO:0000256" key="8">
    <source>
        <dbReference type="SAM" id="SignalP"/>
    </source>
</evidence>
<evidence type="ECO:0000313" key="10">
    <source>
        <dbReference type="EMBL" id="QFU97303.1"/>
    </source>
</evidence>
<gene>
    <name evidence="10" type="ORF">KDY119_00801</name>
</gene>
<dbReference type="InterPro" id="IPR036573">
    <property type="entry name" value="CBM_sf_5/12"/>
</dbReference>
<dbReference type="InterPro" id="IPR011583">
    <property type="entry name" value="Chitinase_II/V-like_cat"/>
</dbReference>
<dbReference type="EMBL" id="CP045529">
    <property type="protein sequence ID" value="QFU97303.1"/>
    <property type="molecule type" value="Genomic_DNA"/>
</dbReference>
<dbReference type="GO" id="GO:0030246">
    <property type="term" value="F:carbohydrate binding"/>
    <property type="evidence" value="ECO:0007669"/>
    <property type="project" value="InterPro"/>
</dbReference>
<dbReference type="SMART" id="SM00495">
    <property type="entry name" value="ChtBD3"/>
    <property type="match status" value="1"/>
</dbReference>
<dbReference type="EC" id="3.2.1.14" evidence="1"/>
<dbReference type="InterPro" id="IPR017853">
    <property type="entry name" value="GH"/>
</dbReference>
<evidence type="ECO:0000259" key="9">
    <source>
        <dbReference type="PROSITE" id="PS51910"/>
    </source>
</evidence>
<dbReference type="PANTHER" id="PTHR45708:SF49">
    <property type="entry name" value="ENDOCHITINASE"/>
    <property type="match status" value="1"/>
</dbReference>
<feature type="chain" id="PRO_5024898370" description="chitinase" evidence="8">
    <location>
        <begin position="37"/>
        <end position="431"/>
    </location>
</feature>
<feature type="domain" description="GH18" evidence="9">
    <location>
        <begin position="43"/>
        <end position="335"/>
    </location>
</feature>
<keyword evidence="3" id="KW-0119">Carbohydrate metabolism</keyword>
<feature type="signal peptide" evidence="8">
    <location>
        <begin position="1"/>
        <end position="36"/>
    </location>
</feature>
<dbReference type="Gene3D" id="3.20.20.80">
    <property type="entry name" value="Glycosidases"/>
    <property type="match status" value="1"/>
</dbReference>
<dbReference type="GO" id="GO:0008843">
    <property type="term" value="F:endochitinase activity"/>
    <property type="evidence" value="ECO:0007669"/>
    <property type="project" value="UniProtKB-EC"/>
</dbReference>
<dbReference type="RefSeq" id="WP_036953326.1">
    <property type="nucleotide sequence ID" value="NZ_BAABIH010000001.1"/>
</dbReference>
<keyword evidence="2 5" id="KW-0378">Hydrolase</keyword>
<dbReference type="InterPro" id="IPR003610">
    <property type="entry name" value="CBM5/12"/>
</dbReference>
<dbReference type="Pfam" id="PF02839">
    <property type="entry name" value="CBM_5_12"/>
    <property type="match status" value="1"/>
</dbReference>
<evidence type="ECO:0000256" key="6">
    <source>
        <dbReference type="RuleBase" id="RU004453"/>
    </source>
</evidence>
<sequence length="431" mass="44603">MHLTRNAASRRRALGAAAAVALGAAAMAGASLPADAATTSSTQWLTGYWHNFDNGSGTIHLADVPQQYNLVEVAFADASASSPGGIEFNLATKDFGGTYSVDQFKADVQTLHSQGRKVVLSIGGQNGTINVTSAAQATNFANTAYSVLKEYGFDGVDIDFENGIDATYTSDALHSLASKVGSSFILTMAPQTIDYQATSMAYYKLTQNVKDILTVVNTQYYNSGSMLGADGKVYSQGSVDFVTSQAAILLDQLGLRPDQVGLGYPATSQAAGGGYQTTANVIAAVDCLEKGTSCGSFKPSKAYGKIGGVMTWSVNWDKTNGYAFANALGARLGTGSGSTTTPTSTPTATTTPTTSPTQTPTATTTPTQTPTPTATTTTPTDCSATAWSSSTVYTGGNTVSYGGKVYQAKWWTLGETPGAAQWGPWAVVGTC</sequence>
<dbReference type="SMART" id="SM00636">
    <property type="entry name" value="Glyco_18"/>
    <property type="match status" value="1"/>
</dbReference>
<dbReference type="GO" id="GO:0008061">
    <property type="term" value="F:chitin binding"/>
    <property type="evidence" value="ECO:0007669"/>
    <property type="project" value="InterPro"/>
</dbReference>
<evidence type="ECO:0000256" key="1">
    <source>
        <dbReference type="ARBA" id="ARBA00012729"/>
    </source>
</evidence>
<keyword evidence="11" id="KW-1185">Reference proteome</keyword>
<dbReference type="GO" id="GO:0005975">
    <property type="term" value="P:carbohydrate metabolic process"/>
    <property type="evidence" value="ECO:0007669"/>
    <property type="project" value="InterPro"/>
</dbReference>
<keyword evidence="8" id="KW-0732">Signal</keyword>